<feature type="compositionally biased region" description="Gly residues" evidence="6">
    <location>
        <begin position="213"/>
        <end position="223"/>
    </location>
</feature>
<gene>
    <name evidence="8" type="ORF">SAMD00023353_7300290</name>
</gene>
<dbReference type="OMA" id="ECTNSKG"/>
<evidence type="ECO:0000313" key="8">
    <source>
        <dbReference type="EMBL" id="GAP82639.2"/>
    </source>
</evidence>
<evidence type="ECO:0000256" key="1">
    <source>
        <dbReference type="ARBA" id="ARBA00006494"/>
    </source>
</evidence>
<evidence type="ECO:0000256" key="5">
    <source>
        <dbReference type="PIRSR" id="PIRSR006386-1"/>
    </source>
</evidence>
<evidence type="ECO:0000259" key="7">
    <source>
        <dbReference type="Pfam" id="PF01323"/>
    </source>
</evidence>
<dbReference type="PIRSF" id="PIRSF006386">
    <property type="entry name" value="HCCAis_GSTk"/>
    <property type="match status" value="1"/>
</dbReference>
<dbReference type="GO" id="GO:0004602">
    <property type="term" value="F:glutathione peroxidase activity"/>
    <property type="evidence" value="ECO:0007669"/>
    <property type="project" value="TreeGrafter"/>
</dbReference>
<dbReference type="GO" id="GO:0006749">
    <property type="term" value="P:glutathione metabolic process"/>
    <property type="evidence" value="ECO:0007669"/>
    <property type="project" value="TreeGrafter"/>
</dbReference>
<dbReference type="AlphaFoldDB" id="A0A1W2TAP7"/>
<dbReference type="SUPFAM" id="SSF52833">
    <property type="entry name" value="Thioredoxin-like"/>
    <property type="match status" value="1"/>
</dbReference>
<dbReference type="EC" id="2.5.1.18" evidence="4"/>
<evidence type="ECO:0000313" key="9">
    <source>
        <dbReference type="Proteomes" id="UP000054516"/>
    </source>
</evidence>
<dbReference type="GO" id="GO:0016853">
    <property type="term" value="F:isomerase activity"/>
    <property type="evidence" value="ECO:0007669"/>
    <property type="project" value="UniProtKB-KW"/>
</dbReference>
<dbReference type="InterPro" id="IPR014440">
    <property type="entry name" value="HCCAis_GSTk"/>
</dbReference>
<dbReference type="InterPro" id="IPR036249">
    <property type="entry name" value="Thioredoxin-like_sf"/>
</dbReference>
<dbReference type="FunFam" id="3.40.30.10:FF:000096">
    <property type="entry name" value="Glutathione S-transferase kappa"/>
    <property type="match status" value="1"/>
</dbReference>
<feature type="domain" description="DSBA-like thioredoxin" evidence="7">
    <location>
        <begin position="6"/>
        <end position="201"/>
    </location>
</feature>
<dbReference type="STRING" id="77044.A0A1W2TAP7"/>
<feature type="active site" description="Nucleophile" evidence="5">
    <location>
        <position position="14"/>
    </location>
</feature>
<dbReference type="PANTHER" id="PTHR42943:SF2">
    <property type="entry name" value="GLUTATHIONE S-TRANSFERASE KAPPA 1"/>
    <property type="match status" value="1"/>
</dbReference>
<dbReference type="GO" id="GO:0004364">
    <property type="term" value="F:glutathione transferase activity"/>
    <property type="evidence" value="ECO:0007669"/>
    <property type="project" value="UniProtKB-UniRule"/>
</dbReference>
<evidence type="ECO:0000256" key="6">
    <source>
        <dbReference type="SAM" id="MobiDB-lite"/>
    </source>
</evidence>
<organism evidence="8">
    <name type="scientific">Rosellinia necatrix</name>
    <name type="common">White root-rot fungus</name>
    <dbReference type="NCBI Taxonomy" id="77044"/>
    <lineage>
        <taxon>Eukaryota</taxon>
        <taxon>Fungi</taxon>
        <taxon>Dikarya</taxon>
        <taxon>Ascomycota</taxon>
        <taxon>Pezizomycotina</taxon>
        <taxon>Sordariomycetes</taxon>
        <taxon>Xylariomycetidae</taxon>
        <taxon>Xylariales</taxon>
        <taxon>Xylariaceae</taxon>
        <taxon>Rosellinia</taxon>
    </lineage>
</organism>
<keyword evidence="8" id="KW-0413">Isomerase</keyword>
<dbReference type="Proteomes" id="UP000054516">
    <property type="component" value="Unassembled WGS sequence"/>
</dbReference>
<dbReference type="EMBL" id="DF977518">
    <property type="protein sequence ID" value="GAP82639.2"/>
    <property type="molecule type" value="Genomic_DNA"/>
</dbReference>
<dbReference type="GO" id="GO:0005739">
    <property type="term" value="C:mitochondrion"/>
    <property type="evidence" value="ECO:0007669"/>
    <property type="project" value="TreeGrafter"/>
</dbReference>
<keyword evidence="9" id="KW-1185">Reference proteome</keyword>
<accession>A0A1W2TAP7</accession>
<dbReference type="PANTHER" id="PTHR42943">
    <property type="entry name" value="GLUTATHIONE S-TRANSFERASE KAPPA"/>
    <property type="match status" value="1"/>
</dbReference>
<dbReference type="InterPro" id="IPR001853">
    <property type="entry name" value="DSBA-like_thioredoxin_dom"/>
</dbReference>
<dbReference type="Gene3D" id="3.40.30.10">
    <property type="entry name" value="Glutaredoxin"/>
    <property type="match status" value="1"/>
</dbReference>
<evidence type="ECO:0000256" key="4">
    <source>
        <dbReference type="PIRNR" id="PIRNR006386"/>
    </source>
</evidence>
<protein>
    <recommendedName>
        <fullName evidence="4">Glutathione S-transferase kappa</fullName>
        <ecNumber evidence="4">2.5.1.18</ecNumber>
    </recommendedName>
</protein>
<proteinExistence type="inferred from homology"/>
<name>A0A1W2TAP7_ROSNE</name>
<feature type="region of interest" description="Disordered" evidence="6">
    <location>
        <begin position="211"/>
        <end position="230"/>
    </location>
</feature>
<comment type="catalytic activity">
    <reaction evidence="3 4">
        <text>RX + glutathione = an S-substituted glutathione + a halide anion + H(+)</text>
        <dbReference type="Rhea" id="RHEA:16437"/>
        <dbReference type="ChEBI" id="CHEBI:15378"/>
        <dbReference type="ChEBI" id="CHEBI:16042"/>
        <dbReference type="ChEBI" id="CHEBI:17792"/>
        <dbReference type="ChEBI" id="CHEBI:57925"/>
        <dbReference type="ChEBI" id="CHEBI:90779"/>
        <dbReference type="EC" id="2.5.1.18"/>
    </reaction>
</comment>
<keyword evidence="2 4" id="KW-0808">Transferase</keyword>
<reference evidence="8" key="1">
    <citation type="submission" date="2016-03" db="EMBL/GenBank/DDBJ databases">
        <title>Draft genome sequence of Rosellinia necatrix.</title>
        <authorList>
            <person name="Kanematsu S."/>
        </authorList>
    </citation>
    <scope>NUCLEOTIDE SEQUENCE [LARGE SCALE GENOMIC DNA]</scope>
    <source>
        <strain evidence="8">W97</strain>
    </source>
</reference>
<dbReference type="InterPro" id="IPR051924">
    <property type="entry name" value="GST_Kappa/NadH"/>
</dbReference>
<dbReference type="GO" id="GO:0005777">
    <property type="term" value="C:peroxisome"/>
    <property type="evidence" value="ECO:0007669"/>
    <property type="project" value="TreeGrafter"/>
</dbReference>
<sequence length="230" mass="24841">MGAAKITLFVDVVSPFAYEAFHILQNDAVFRDVQKTYVPIFLGGLMKMTGNTPPMNVKNKDVWINKERVRWARAFGVPMAAESPPDFPPPTLQVMRAACGLADDQAALRAVLARLYHDLFVRHAPVARPDVFAPVFREVLGPVEAERVLAEAATTGKARLAKNTDDAFAAGAFGLPWMACTNAAGETEGFWGVDHLGHVARFLDLPRPVANGNGDGNGDGNAEGGWRSVL</sequence>
<evidence type="ECO:0000256" key="3">
    <source>
        <dbReference type="ARBA" id="ARBA00047960"/>
    </source>
</evidence>
<dbReference type="Pfam" id="PF01323">
    <property type="entry name" value="DSBA"/>
    <property type="match status" value="1"/>
</dbReference>
<evidence type="ECO:0000256" key="2">
    <source>
        <dbReference type="ARBA" id="ARBA00022679"/>
    </source>
</evidence>
<dbReference type="OrthoDB" id="4664297at2759"/>
<comment type="similarity">
    <text evidence="1 4">Belongs to the GST superfamily. Kappa family.</text>
</comment>